<keyword evidence="3" id="KW-1185">Reference proteome</keyword>
<reference evidence="2" key="1">
    <citation type="submission" date="2021-03" db="EMBL/GenBank/DDBJ databases">
        <authorList>
            <person name="Tagirdzhanova G."/>
        </authorList>
    </citation>
    <scope>NUCLEOTIDE SEQUENCE</scope>
</reference>
<evidence type="ECO:0000259" key="1">
    <source>
        <dbReference type="Pfam" id="PF12937"/>
    </source>
</evidence>
<dbReference type="SUPFAM" id="SSF81383">
    <property type="entry name" value="F-box domain"/>
    <property type="match status" value="1"/>
</dbReference>
<protein>
    <recommendedName>
        <fullName evidence="1">F-box domain-containing protein</fullName>
    </recommendedName>
</protein>
<accession>A0A8H3JA95</accession>
<dbReference type="AlphaFoldDB" id="A0A8H3JA95"/>
<dbReference type="EMBL" id="CAJPDR010001058">
    <property type="protein sequence ID" value="CAF9943482.1"/>
    <property type="molecule type" value="Genomic_DNA"/>
</dbReference>
<comment type="caution">
    <text evidence="2">The sequence shown here is derived from an EMBL/GenBank/DDBJ whole genome shotgun (WGS) entry which is preliminary data.</text>
</comment>
<dbReference type="CDD" id="cd09917">
    <property type="entry name" value="F-box_SF"/>
    <property type="match status" value="1"/>
</dbReference>
<dbReference type="OrthoDB" id="5422579at2759"/>
<sequence>MHHGHNFVDRLPPELAENVCSYLPHNLDIANIRLVSRFWNNAATPRLLPTVHLIFHPDSFKRLTAISRHPVISQHVTHLFYEPEAQAVYESHREWDADFSPCDLPIKAPAVPAYGASEREHRAYQRARVKYAQDPCHQLRRDERDQGYIKYQSLFSAQEQLRKQDFGAPVILDAFSRLPKLVSISTSLGRNPMPGSPYLHGRFQPGLLHQYGDLVQCHPAGVPQLRSLLLGSHHAGRQLTKLIIGNVNWQFLRDEAGNIDRMKQSLRHLRVLDLMISTDYYINADVVRFQISEGREYPGDNALCDFIKAAPELESLSIAFDYYTTGYATRLKQIVCDHHWPNLMRVEFDKIDATQTDFADFFTRHASTLRHLGLRDIRLVEQCQWVPTLEMVQETLSLDTATLGHGIHCEDPPQYWTLEANDFEDDDEEDAQGNITSKALSNYLVHGGSCPLLDEGKHPNQCLGLFR</sequence>
<dbReference type="InterPro" id="IPR001810">
    <property type="entry name" value="F-box_dom"/>
</dbReference>
<proteinExistence type="predicted"/>
<feature type="domain" description="F-box" evidence="1">
    <location>
        <begin position="9"/>
        <end position="44"/>
    </location>
</feature>
<gene>
    <name evidence="2" type="ORF">ALECFALPRED_000467</name>
</gene>
<dbReference type="Proteomes" id="UP000664203">
    <property type="component" value="Unassembled WGS sequence"/>
</dbReference>
<name>A0A8H3JA95_9LECA</name>
<dbReference type="Pfam" id="PF12937">
    <property type="entry name" value="F-box-like"/>
    <property type="match status" value="1"/>
</dbReference>
<organism evidence="2 3">
    <name type="scientific">Alectoria fallacina</name>
    <dbReference type="NCBI Taxonomy" id="1903189"/>
    <lineage>
        <taxon>Eukaryota</taxon>
        <taxon>Fungi</taxon>
        <taxon>Dikarya</taxon>
        <taxon>Ascomycota</taxon>
        <taxon>Pezizomycotina</taxon>
        <taxon>Lecanoromycetes</taxon>
        <taxon>OSLEUM clade</taxon>
        <taxon>Lecanoromycetidae</taxon>
        <taxon>Lecanorales</taxon>
        <taxon>Lecanorineae</taxon>
        <taxon>Parmeliaceae</taxon>
        <taxon>Alectoria</taxon>
    </lineage>
</organism>
<dbReference type="InterPro" id="IPR036047">
    <property type="entry name" value="F-box-like_dom_sf"/>
</dbReference>
<evidence type="ECO:0000313" key="2">
    <source>
        <dbReference type="EMBL" id="CAF9943482.1"/>
    </source>
</evidence>
<evidence type="ECO:0000313" key="3">
    <source>
        <dbReference type="Proteomes" id="UP000664203"/>
    </source>
</evidence>